<gene>
    <name evidence="4" type="ORF">SAMN04488528_101210</name>
</gene>
<dbReference type="Pfam" id="PF00440">
    <property type="entry name" value="TetR_N"/>
    <property type="match status" value="1"/>
</dbReference>
<evidence type="ECO:0000256" key="1">
    <source>
        <dbReference type="ARBA" id="ARBA00023125"/>
    </source>
</evidence>
<dbReference type="GO" id="GO:0003677">
    <property type="term" value="F:DNA binding"/>
    <property type="evidence" value="ECO:0007669"/>
    <property type="project" value="UniProtKB-UniRule"/>
</dbReference>
<keyword evidence="5" id="KW-1185">Reference proteome</keyword>
<dbReference type="Gene3D" id="1.10.357.10">
    <property type="entry name" value="Tetracycline Repressor, domain 2"/>
    <property type="match status" value="1"/>
</dbReference>
<evidence type="ECO:0000256" key="2">
    <source>
        <dbReference type="PROSITE-ProRule" id="PRU00335"/>
    </source>
</evidence>
<dbReference type="OrthoDB" id="9812484at2"/>
<dbReference type="InterPro" id="IPR009057">
    <property type="entry name" value="Homeodomain-like_sf"/>
</dbReference>
<evidence type="ECO:0000259" key="3">
    <source>
        <dbReference type="PROSITE" id="PS50977"/>
    </source>
</evidence>
<dbReference type="PROSITE" id="PS50977">
    <property type="entry name" value="HTH_TETR_2"/>
    <property type="match status" value="1"/>
</dbReference>
<proteinExistence type="predicted"/>
<accession>A0A1I0Y9U4</accession>
<dbReference type="InterPro" id="IPR050624">
    <property type="entry name" value="HTH-type_Tx_Regulator"/>
</dbReference>
<dbReference type="Pfam" id="PF17924">
    <property type="entry name" value="TetR_C_19"/>
    <property type="match status" value="1"/>
</dbReference>
<feature type="DNA-binding region" description="H-T-H motif" evidence="2">
    <location>
        <begin position="34"/>
        <end position="53"/>
    </location>
</feature>
<dbReference type="SUPFAM" id="SSF46689">
    <property type="entry name" value="Homeodomain-like"/>
    <property type="match status" value="1"/>
</dbReference>
<evidence type="ECO:0000313" key="5">
    <source>
        <dbReference type="Proteomes" id="UP000198619"/>
    </source>
</evidence>
<dbReference type="InterPro" id="IPR001647">
    <property type="entry name" value="HTH_TetR"/>
</dbReference>
<organism evidence="4 5">
    <name type="scientific">Clostridium frigidicarnis</name>
    <dbReference type="NCBI Taxonomy" id="84698"/>
    <lineage>
        <taxon>Bacteria</taxon>
        <taxon>Bacillati</taxon>
        <taxon>Bacillota</taxon>
        <taxon>Clostridia</taxon>
        <taxon>Eubacteriales</taxon>
        <taxon>Clostridiaceae</taxon>
        <taxon>Clostridium</taxon>
    </lineage>
</organism>
<sequence length="205" mass="24183">MPKQTFFNLSVGKQETLINAAMKEFSRVQLFEASISNIVRSAGIPRGSFYQYFDDKEDAFYFLLDNHCKEMQKNFILSLKKVDGDIFETFIEMFQSMMKNFQNQENRSFFKNIFLNMNYKTENTLTHNVNEKMCNDQFSEIIGLINTTNLNVTKEQEIFHVLKIIMAVTFQNLIQNFAMELPFEESIKNYTLEINMLKKGLCRED</sequence>
<feature type="domain" description="HTH tetR-type" evidence="3">
    <location>
        <begin position="11"/>
        <end position="71"/>
    </location>
</feature>
<dbReference type="Proteomes" id="UP000198619">
    <property type="component" value="Unassembled WGS sequence"/>
</dbReference>
<dbReference type="STRING" id="84698.SAMN04488528_101210"/>
<protein>
    <submittedName>
        <fullName evidence="4">DNA-binding transcriptional regulator, AcrR family</fullName>
    </submittedName>
</protein>
<dbReference type="EMBL" id="FOKI01000012">
    <property type="protein sequence ID" value="SFB09962.1"/>
    <property type="molecule type" value="Genomic_DNA"/>
</dbReference>
<dbReference type="RefSeq" id="WP_090040750.1">
    <property type="nucleotide sequence ID" value="NZ_FOKI01000012.1"/>
</dbReference>
<dbReference type="PANTHER" id="PTHR43479:SF11">
    <property type="entry name" value="ACREF_ENVCD OPERON REPRESSOR-RELATED"/>
    <property type="match status" value="1"/>
</dbReference>
<dbReference type="PANTHER" id="PTHR43479">
    <property type="entry name" value="ACREF/ENVCD OPERON REPRESSOR-RELATED"/>
    <property type="match status" value="1"/>
</dbReference>
<name>A0A1I0Y9U4_9CLOT</name>
<evidence type="ECO:0000313" key="4">
    <source>
        <dbReference type="EMBL" id="SFB09962.1"/>
    </source>
</evidence>
<reference evidence="4 5" key="1">
    <citation type="submission" date="2016-10" db="EMBL/GenBank/DDBJ databases">
        <authorList>
            <person name="de Groot N.N."/>
        </authorList>
    </citation>
    <scope>NUCLEOTIDE SEQUENCE [LARGE SCALE GENOMIC DNA]</scope>
    <source>
        <strain evidence="4 5">DSM 12271</strain>
    </source>
</reference>
<keyword evidence="1 2" id="KW-0238">DNA-binding</keyword>
<dbReference type="AlphaFoldDB" id="A0A1I0Y9U4"/>